<feature type="region of interest" description="Disordered" evidence="1">
    <location>
        <begin position="25"/>
        <end position="57"/>
    </location>
</feature>
<feature type="compositionally biased region" description="Low complexity" evidence="1">
    <location>
        <begin position="38"/>
        <end position="55"/>
    </location>
</feature>
<dbReference type="AlphaFoldDB" id="A0A067KMT2"/>
<proteinExistence type="predicted"/>
<dbReference type="Proteomes" id="UP000027138">
    <property type="component" value="Unassembled WGS sequence"/>
</dbReference>
<evidence type="ECO:0000256" key="1">
    <source>
        <dbReference type="SAM" id="MobiDB-lite"/>
    </source>
</evidence>
<evidence type="ECO:0000313" key="2">
    <source>
        <dbReference type="EMBL" id="KDP36283.1"/>
    </source>
</evidence>
<evidence type="ECO:0000313" key="3">
    <source>
        <dbReference type="Proteomes" id="UP000027138"/>
    </source>
</evidence>
<name>A0A067KMT2_JATCU</name>
<sequence length="83" mass="8689">MFQKMVRTEKAGYRRLRLGLAAAWAGGDGGASSDEEPSSSSSSSEKSNEIPSTSSYIHLHLESGNSAGLAGLVPPQSPKLQIL</sequence>
<gene>
    <name evidence="2" type="ORF">JCGZ_05786</name>
</gene>
<reference evidence="2 3" key="1">
    <citation type="journal article" date="2014" name="PLoS ONE">
        <title>Global Analysis of Gene Expression Profiles in Physic Nut (Jatropha curcas L.) Seedlings Exposed to Salt Stress.</title>
        <authorList>
            <person name="Zhang L."/>
            <person name="Zhang C."/>
            <person name="Wu P."/>
            <person name="Chen Y."/>
            <person name="Li M."/>
            <person name="Jiang H."/>
            <person name="Wu G."/>
        </authorList>
    </citation>
    <scope>NUCLEOTIDE SEQUENCE [LARGE SCALE GENOMIC DNA]</scope>
    <source>
        <strain evidence="3">cv. GZQX0401</strain>
        <tissue evidence="2">Young leaves</tissue>
    </source>
</reference>
<protein>
    <submittedName>
        <fullName evidence="2">Uncharacterized protein</fullName>
    </submittedName>
</protein>
<keyword evidence="3" id="KW-1185">Reference proteome</keyword>
<accession>A0A067KMT2</accession>
<dbReference type="EMBL" id="KK914444">
    <property type="protein sequence ID" value="KDP36283.1"/>
    <property type="molecule type" value="Genomic_DNA"/>
</dbReference>
<organism evidence="2 3">
    <name type="scientific">Jatropha curcas</name>
    <name type="common">Barbados nut</name>
    <dbReference type="NCBI Taxonomy" id="180498"/>
    <lineage>
        <taxon>Eukaryota</taxon>
        <taxon>Viridiplantae</taxon>
        <taxon>Streptophyta</taxon>
        <taxon>Embryophyta</taxon>
        <taxon>Tracheophyta</taxon>
        <taxon>Spermatophyta</taxon>
        <taxon>Magnoliopsida</taxon>
        <taxon>eudicotyledons</taxon>
        <taxon>Gunneridae</taxon>
        <taxon>Pentapetalae</taxon>
        <taxon>rosids</taxon>
        <taxon>fabids</taxon>
        <taxon>Malpighiales</taxon>
        <taxon>Euphorbiaceae</taxon>
        <taxon>Crotonoideae</taxon>
        <taxon>Jatropheae</taxon>
        <taxon>Jatropha</taxon>
    </lineage>
</organism>